<organism evidence="3 4">
    <name type="scientific">Chaetomium strumarium</name>
    <dbReference type="NCBI Taxonomy" id="1170767"/>
    <lineage>
        <taxon>Eukaryota</taxon>
        <taxon>Fungi</taxon>
        <taxon>Dikarya</taxon>
        <taxon>Ascomycota</taxon>
        <taxon>Pezizomycotina</taxon>
        <taxon>Sordariomycetes</taxon>
        <taxon>Sordariomycetidae</taxon>
        <taxon>Sordariales</taxon>
        <taxon>Chaetomiaceae</taxon>
        <taxon>Chaetomium</taxon>
    </lineage>
</organism>
<accession>A0AAJ0GYC5</accession>
<keyword evidence="1" id="KW-0732">Signal</keyword>
<comment type="caution">
    <text evidence="3">The sequence shown here is derived from an EMBL/GenBank/DDBJ whole genome shotgun (WGS) entry which is preliminary data.</text>
</comment>
<reference evidence="3" key="2">
    <citation type="submission" date="2023-06" db="EMBL/GenBank/DDBJ databases">
        <authorList>
            <consortium name="Lawrence Berkeley National Laboratory"/>
            <person name="Mondo S.J."/>
            <person name="Hensen N."/>
            <person name="Bonometti L."/>
            <person name="Westerberg I."/>
            <person name="Brannstrom I.O."/>
            <person name="Guillou S."/>
            <person name="Cros-Aarteil S."/>
            <person name="Calhoun S."/>
            <person name="Haridas S."/>
            <person name="Kuo A."/>
            <person name="Pangilinan J."/>
            <person name="Riley R."/>
            <person name="Labutti K."/>
            <person name="Andreopoulos B."/>
            <person name="Lipzen A."/>
            <person name="Chen C."/>
            <person name="Yanf M."/>
            <person name="Daum C."/>
            <person name="Ng V."/>
            <person name="Clum A."/>
            <person name="Steindorff A."/>
            <person name="Ohm R."/>
            <person name="Martin F."/>
            <person name="Silar P."/>
            <person name="Natvig D."/>
            <person name="Lalanne C."/>
            <person name="Gautier V."/>
            <person name="Ament-Velasquez S.L."/>
            <person name="Kruys A."/>
            <person name="Hutchinson M.I."/>
            <person name="Powell A.J."/>
            <person name="Barry K."/>
            <person name="Miller A.N."/>
            <person name="Grigoriev I.V."/>
            <person name="Debuchy R."/>
            <person name="Gladieux P."/>
            <person name="Thoren M.H."/>
            <person name="Johannesson H."/>
        </authorList>
    </citation>
    <scope>NUCLEOTIDE SEQUENCE</scope>
    <source>
        <strain evidence="3">CBS 333.67</strain>
    </source>
</reference>
<evidence type="ECO:0000256" key="1">
    <source>
        <dbReference type="SAM" id="SignalP"/>
    </source>
</evidence>
<name>A0AAJ0GYC5_9PEZI</name>
<dbReference type="AlphaFoldDB" id="A0AAJ0GYC5"/>
<keyword evidence="4" id="KW-1185">Reference proteome</keyword>
<sequence>MHRLTALTLTLSTLAAIAVALPTPPSSSSPTPALISFTGTGQLRTRWNDGDYADLGCLTETGLWTADNTLCGTFTATTLDSSTLRTFTLTSAAGPCKILGARFTCQEGNEAYAFGIWPFPNSIPGVDCLRWGQYGLMASSAKNPPGLEDAPEEIHGATYSEVGKYVWLTWRSLEL</sequence>
<evidence type="ECO:0000259" key="2">
    <source>
        <dbReference type="Pfam" id="PF25488"/>
    </source>
</evidence>
<feature type="signal peptide" evidence="1">
    <location>
        <begin position="1"/>
        <end position="20"/>
    </location>
</feature>
<feature type="chain" id="PRO_5042508983" description="RNase T2-like C-terminal domain-containing protein" evidence="1">
    <location>
        <begin position="21"/>
        <end position="175"/>
    </location>
</feature>
<dbReference type="Pfam" id="PF25488">
    <property type="entry name" value="RNaseT2L_C"/>
    <property type="match status" value="1"/>
</dbReference>
<gene>
    <name evidence="3" type="ORF">B0T15DRAFT_107736</name>
</gene>
<dbReference type="InterPro" id="IPR057328">
    <property type="entry name" value="RNaseT2L_C"/>
</dbReference>
<proteinExistence type="predicted"/>
<dbReference type="GeneID" id="87880277"/>
<dbReference type="EMBL" id="JAUDZG010000002">
    <property type="protein sequence ID" value="KAK3308423.1"/>
    <property type="molecule type" value="Genomic_DNA"/>
</dbReference>
<protein>
    <recommendedName>
        <fullName evidence="2">RNase T2-like C-terminal domain-containing protein</fullName>
    </recommendedName>
</protein>
<feature type="domain" description="RNase T2-like C-terminal" evidence="2">
    <location>
        <begin position="37"/>
        <end position="114"/>
    </location>
</feature>
<dbReference type="Proteomes" id="UP001273166">
    <property type="component" value="Unassembled WGS sequence"/>
</dbReference>
<reference evidence="3" key="1">
    <citation type="journal article" date="2023" name="Mol. Phylogenet. Evol.">
        <title>Genome-scale phylogeny and comparative genomics of the fungal order Sordariales.</title>
        <authorList>
            <person name="Hensen N."/>
            <person name="Bonometti L."/>
            <person name="Westerberg I."/>
            <person name="Brannstrom I.O."/>
            <person name="Guillou S."/>
            <person name="Cros-Aarteil S."/>
            <person name="Calhoun S."/>
            <person name="Haridas S."/>
            <person name="Kuo A."/>
            <person name="Mondo S."/>
            <person name="Pangilinan J."/>
            <person name="Riley R."/>
            <person name="LaButti K."/>
            <person name="Andreopoulos B."/>
            <person name="Lipzen A."/>
            <person name="Chen C."/>
            <person name="Yan M."/>
            <person name="Daum C."/>
            <person name="Ng V."/>
            <person name="Clum A."/>
            <person name="Steindorff A."/>
            <person name="Ohm R.A."/>
            <person name="Martin F."/>
            <person name="Silar P."/>
            <person name="Natvig D.O."/>
            <person name="Lalanne C."/>
            <person name="Gautier V."/>
            <person name="Ament-Velasquez S.L."/>
            <person name="Kruys A."/>
            <person name="Hutchinson M.I."/>
            <person name="Powell A.J."/>
            <person name="Barry K."/>
            <person name="Miller A.N."/>
            <person name="Grigoriev I.V."/>
            <person name="Debuchy R."/>
            <person name="Gladieux P."/>
            <person name="Hiltunen Thoren M."/>
            <person name="Johannesson H."/>
        </authorList>
    </citation>
    <scope>NUCLEOTIDE SEQUENCE</scope>
    <source>
        <strain evidence="3">CBS 333.67</strain>
    </source>
</reference>
<evidence type="ECO:0000313" key="4">
    <source>
        <dbReference type="Proteomes" id="UP001273166"/>
    </source>
</evidence>
<dbReference type="RefSeq" id="XP_062724203.1">
    <property type="nucleotide sequence ID" value="XM_062861448.1"/>
</dbReference>
<evidence type="ECO:0000313" key="3">
    <source>
        <dbReference type="EMBL" id="KAK3308423.1"/>
    </source>
</evidence>